<accession>A0A0B7GY38</accession>
<sequence length="80" mass="8934">MKIAAVRCGAIQRCARIAAGFLLPCVVRDAIIREMPMNLGKGALLVAMPSRKKKNFKSLNIVRAREGKKVRILFLFGFIF</sequence>
<proteinExistence type="predicted"/>
<gene>
    <name evidence="1" type="ORF">TPHV1_20068</name>
</gene>
<dbReference type="AlphaFoldDB" id="A0A0B7GY38"/>
<name>A0A0B7GY38_TREPH</name>
<evidence type="ECO:0000313" key="2">
    <source>
        <dbReference type="Proteomes" id="UP000042527"/>
    </source>
</evidence>
<dbReference type="EMBL" id="CDNC01000012">
    <property type="protein sequence ID" value="CEM61531.1"/>
    <property type="molecule type" value="Genomic_DNA"/>
</dbReference>
<dbReference type="Proteomes" id="UP000042527">
    <property type="component" value="Unassembled WGS sequence"/>
</dbReference>
<organism evidence="1 2">
    <name type="scientific">Treponema phagedenis</name>
    <dbReference type="NCBI Taxonomy" id="162"/>
    <lineage>
        <taxon>Bacteria</taxon>
        <taxon>Pseudomonadati</taxon>
        <taxon>Spirochaetota</taxon>
        <taxon>Spirochaetia</taxon>
        <taxon>Spirochaetales</taxon>
        <taxon>Treponemataceae</taxon>
        <taxon>Treponema</taxon>
    </lineage>
</organism>
<protein>
    <submittedName>
        <fullName evidence="1">Uncharacterized protein</fullName>
    </submittedName>
</protein>
<evidence type="ECO:0000313" key="1">
    <source>
        <dbReference type="EMBL" id="CEM61531.1"/>
    </source>
</evidence>
<reference evidence="2" key="1">
    <citation type="submission" date="2015-01" db="EMBL/GenBank/DDBJ databases">
        <authorList>
            <person name="Manzoor Shahid"/>
            <person name="Zubair Saima"/>
        </authorList>
    </citation>
    <scope>NUCLEOTIDE SEQUENCE [LARGE SCALE GENOMIC DNA]</scope>
    <source>
        <strain evidence="2">V1</strain>
    </source>
</reference>
<keyword evidence="2" id="KW-1185">Reference proteome</keyword>